<evidence type="ECO:0000313" key="2">
    <source>
        <dbReference type="EMBL" id="PWV07636.1"/>
    </source>
</evidence>
<evidence type="ECO:0000313" key="3">
    <source>
        <dbReference type="Proteomes" id="UP000246078"/>
    </source>
</evidence>
<protein>
    <recommendedName>
        <fullName evidence="1">Programmed cell death protein 2 C-terminal domain-containing protein</fullName>
    </recommendedName>
</protein>
<name>A0A2V2WG92_TRYCR</name>
<dbReference type="EMBL" id="PRFC01000099">
    <property type="protein sequence ID" value="PWV07636.1"/>
    <property type="molecule type" value="Genomic_DNA"/>
</dbReference>
<dbReference type="VEuPathDB" id="TriTrypDB:TcCLB.509695.60"/>
<dbReference type="VEuPathDB" id="TriTrypDB:C3747_99g168"/>
<dbReference type="VEuPathDB" id="TriTrypDB:BCY84_11463"/>
<sequence length="345" mass="38320">MTGVLLGVFDGYMSLDRNALTSETKIGGTPTYFPALSDAEKATIRGWTTCGVCGYPMFLLLQAFSPLPSAPALHHHRMIYIFCCNSAACVTQPSCSWCAFTLQVDAVDENAAEDEEPEDMSRCDPLRSSELPPHTFPPCFVEIVAEPKKEIVVPTELEAEMIRASEEKARNAGITEADIKELERTIDLKDKPSDHEFEKFRRRMAREPRQVLRYYVRDPLGKKKNGAPAPTASPLFMHPRNVGNRVRIPPCDSCGAALIHELQLMPTCVYYLRVGEYIASGKSASDEGVDWGSVTVFVCSNDCSKDCSGVVLRRAFVLVEKAPELEDEVREADGRQNFHSFINSS</sequence>
<proteinExistence type="predicted"/>
<feature type="domain" description="Programmed cell death protein 2 C-terminal" evidence="1">
    <location>
        <begin position="194"/>
        <end position="320"/>
    </location>
</feature>
<dbReference type="VEuPathDB" id="TriTrypDB:Tc_MARK_1697"/>
<dbReference type="InterPro" id="IPR007320">
    <property type="entry name" value="PDCD2_C"/>
</dbReference>
<evidence type="ECO:0000259" key="1">
    <source>
        <dbReference type="Pfam" id="PF04194"/>
    </source>
</evidence>
<dbReference type="VEuPathDB" id="TriTrypDB:TcYC6_0022540"/>
<dbReference type="Pfam" id="PF04194">
    <property type="entry name" value="PDCD2_C"/>
    <property type="match status" value="1"/>
</dbReference>
<gene>
    <name evidence="2" type="ORF">C3747_99g168</name>
</gene>
<dbReference type="Proteomes" id="UP000246078">
    <property type="component" value="Unassembled WGS sequence"/>
</dbReference>
<dbReference type="PANTHER" id="PTHR46421">
    <property type="entry name" value="PROGRAMMED CELL DEATH PROTEIN 2-LIKE"/>
    <property type="match status" value="1"/>
</dbReference>
<dbReference type="GO" id="GO:0005737">
    <property type="term" value="C:cytoplasm"/>
    <property type="evidence" value="ECO:0007669"/>
    <property type="project" value="InterPro"/>
</dbReference>
<dbReference type="OMA" id="VTHAPNT"/>
<dbReference type="VEuPathDB" id="TriTrypDB:TcBrA4_0046290"/>
<dbReference type="VEuPathDB" id="TriTrypDB:TCDM_09031"/>
<dbReference type="OrthoDB" id="366284at2759"/>
<dbReference type="VEuPathDB" id="TriTrypDB:ECC02_007684"/>
<accession>A0A2V2WG92</accession>
<dbReference type="VEuPathDB" id="TriTrypDB:C4B63_168g23"/>
<dbReference type="SMR" id="A0A2V2WG92"/>
<organism evidence="2 3">
    <name type="scientific">Trypanosoma cruzi</name>
    <dbReference type="NCBI Taxonomy" id="5693"/>
    <lineage>
        <taxon>Eukaryota</taxon>
        <taxon>Discoba</taxon>
        <taxon>Euglenozoa</taxon>
        <taxon>Kinetoplastea</taxon>
        <taxon>Metakinetoplastina</taxon>
        <taxon>Trypanosomatida</taxon>
        <taxon>Trypanosomatidae</taxon>
        <taxon>Trypanosoma</taxon>
        <taxon>Schizotrypanum</taxon>
    </lineage>
</organism>
<dbReference type="VEuPathDB" id="TriTrypDB:TcG_07865"/>
<dbReference type="VEuPathDB" id="TriTrypDB:TCSYLVIO_008261"/>
<dbReference type="VEuPathDB" id="TriTrypDB:TcCL_NonESM12698"/>
<dbReference type="AlphaFoldDB" id="A0A2V2WG92"/>
<comment type="caution">
    <text evidence="2">The sequence shown here is derived from an EMBL/GenBank/DDBJ whole genome shotgun (WGS) entry which is preliminary data.</text>
</comment>
<dbReference type="InterPro" id="IPR052815">
    <property type="entry name" value="PDCD2-like_regulator"/>
</dbReference>
<reference evidence="2 3" key="1">
    <citation type="journal article" date="2018" name="Microb. Genom.">
        <title>Expanding an expanded genome: long-read sequencing of Trypanosoma cruzi.</title>
        <authorList>
            <person name="Berna L."/>
            <person name="Rodriguez M."/>
            <person name="Chiribao M.L."/>
            <person name="Parodi-Talice A."/>
            <person name="Pita S."/>
            <person name="Rijo G."/>
            <person name="Alvarez-Valin F."/>
            <person name="Robello C."/>
        </authorList>
    </citation>
    <scope>NUCLEOTIDE SEQUENCE [LARGE SCALE GENOMIC DNA]</scope>
    <source>
        <strain evidence="2 3">TCC</strain>
    </source>
</reference>
<dbReference type="PANTHER" id="PTHR46421:SF2">
    <property type="entry name" value="PROGRAMMED CELL DEATH PROTEIN 2 C-TERMINAL DOMAIN-CONTAINING PROTEIN"/>
    <property type="match status" value="1"/>
</dbReference>
<dbReference type="VEuPathDB" id="TriTrypDB:TcCLB.509967.80"/>